<dbReference type="KEGG" id="smai:EXU30_14275"/>
<dbReference type="Pfam" id="PF00756">
    <property type="entry name" value="Esterase"/>
    <property type="match status" value="1"/>
</dbReference>
<dbReference type="SUPFAM" id="SSF53474">
    <property type="entry name" value="alpha/beta-Hydrolases"/>
    <property type="match status" value="1"/>
</dbReference>
<reference evidence="1 2" key="1">
    <citation type="submission" date="2019-02" db="EMBL/GenBank/DDBJ databases">
        <title>Shewanella sp. D4-2 isolated from Dokdo Island.</title>
        <authorList>
            <person name="Baek K."/>
        </authorList>
    </citation>
    <scope>NUCLEOTIDE SEQUENCE [LARGE SCALE GENOMIC DNA]</scope>
    <source>
        <strain evidence="1 2">D4-2</strain>
    </source>
</reference>
<dbReference type="Proteomes" id="UP000291106">
    <property type="component" value="Chromosome"/>
</dbReference>
<organism evidence="1 2">
    <name type="scientific">Shewanella maritima</name>
    <dbReference type="NCBI Taxonomy" id="2520507"/>
    <lineage>
        <taxon>Bacteria</taxon>
        <taxon>Pseudomonadati</taxon>
        <taxon>Pseudomonadota</taxon>
        <taxon>Gammaproteobacteria</taxon>
        <taxon>Alteromonadales</taxon>
        <taxon>Shewanellaceae</taxon>
        <taxon>Shewanella</taxon>
    </lineage>
</organism>
<dbReference type="InterPro" id="IPR000801">
    <property type="entry name" value="Esterase-like"/>
</dbReference>
<protein>
    <submittedName>
        <fullName evidence="1">Alpha/beta hydrolase</fullName>
    </submittedName>
</protein>
<keyword evidence="2" id="KW-1185">Reference proteome</keyword>
<name>A0A411PJR3_9GAMM</name>
<dbReference type="AlphaFoldDB" id="A0A411PJR3"/>
<accession>A0A411PJR3</accession>
<sequence length="443" mass="50432">MRTVSSLLNAVIGLFTVVALLSYSAKVNADDTHKNPVSHSLASQTPVSQSLSYGQVFEHQSQIFAAKRRYMVALPERYHMQIPGTQRHYSVLYVIDGDFQFRHVSAAAHTLARMGKIPPLIVVGIAMQGQKDYLYANTWESEKEGSEFGGSDKLQAYLSQELIPLIDSEYRTTDAKALSGYSLGGLFTLYSMIQESTPFNAFLAFSPSAWYDGNNIEQQLQRFLKTKPKTELFMTLANEKGMGVAELDKLFSAHTDQNLRYGYQVFADETHYSTAMPSIVAGLEFLAPNYYVDLDPMLEFADYQALLAHFKRKQSQWAGFRFDWLQAYHLAKYLFRSKQHTKVDQVLAAIKQDFPESYLEVVIAFSKGFVATKDPQKSLQILKQVSAQGEHHPNWHQQMSKTYEALDNSRLAKQHHQQAVKLAKQYQYESWGYWELAPDAFTD</sequence>
<dbReference type="InterPro" id="IPR050583">
    <property type="entry name" value="Mycobacterial_A85_antigen"/>
</dbReference>
<dbReference type="SUPFAM" id="SSF81901">
    <property type="entry name" value="HCP-like"/>
    <property type="match status" value="1"/>
</dbReference>
<dbReference type="PANTHER" id="PTHR48098:SF6">
    <property type="entry name" value="FERRI-BACILLIBACTIN ESTERASE BESA"/>
    <property type="match status" value="1"/>
</dbReference>
<evidence type="ECO:0000313" key="2">
    <source>
        <dbReference type="Proteomes" id="UP000291106"/>
    </source>
</evidence>
<dbReference type="GO" id="GO:0016787">
    <property type="term" value="F:hydrolase activity"/>
    <property type="evidence" value="ECO:0007669"/>
    <property type="project" value="UniProtKB-KW"/>
</dbReference>
<dbReference type="PANTHER" id="PTHR48098">
    <property type="entry name" value="ENTEROCHELIN ESTERASE-RELATED"/>
    <property type="match status" value="1"/>
</dbReference>
<dbReference type="OrthoDB" id="9784036at2"/>
<evidence type="ECO:0000313" key="1">
    <source>
        <dbReference type="EMBL" id="QBF83728.1"/>
    </source>
</evidence>
<dbReference type="Gene3D" id="3.40.50.1820">
    <property type="entry name" value="alpha/beta hydrolase"/>
    <property type="match status" value="1"/>
</dbReference>
<proteinExistence type="predicted"/>
<gene>
    <name evidence="1" type="ORF">EXU30_14275</name>
</gene>
<keyword evidence="1" id="KW-0378">Hydrolase</keyword>
<dbReference type="EMBL" id="CP036200">
    <property type="protein sequence ID" value="QBF83728.1"/>
    <property type="molecule type" value="Genomic_DNA"/>
</dbReference>
<dbReference type="RefSeq" id="WP_130601131.1">
    <property type="nucleotide sequence ID" value="NZ_CP036200.1"/>
</dbReference>
<dbReference type="InterPro" id="IPR029058">
    <property type="entry name" value="AB_hydrolase_fold"/>
</dbReference>